<evidence type="ECO:0000256" key="12">
    <source>
        <dbReference type="ARBA" id="ARBA00023295"/>
    </source>
</evidence>
<feature type="region of interest" description="Disordered" evidence="14">
    <location>
        <begin position="584"/>
        <end position="639"/>
    </location>
</feature>
<keyword evidence="4" id="KW-0808">Transferase</keyword>
<dbReference type="GO" id="GO:0006338">
    <property type="term" value="P:chromatin remodeling"/>
    <property type="evidence" value="ECO:0007669"/>
    <property type="project" value="UniProtKB-ARBA"/>
</dbReference>
<keyword evidence="12" id="KW-0326">Glycosidase</keyword>
<keyword evidence="10" id="KW-0496">Mitochondrion</keyword>
<feature type="region of interest" description="Disordered" evidence="14">
    <location>
        <begin position="665"/>
        <end position="711"/>
    </location>
</feature>
<accession>A0AB34FGZ3</accession>
<keyword evidence="5" id="KW-0548">Nucleotidyltransferase</keyword>
<feature type="compositionally biased region" description="Low complexity" evidence="14">
    <location>
        <begin position="611"/>
        <end position="632"/>
    </location>
</feature>
<gene>
    <name evidence="17" type="ORF">O9K51_09817</name>
</gene>
<dbReference type="GO" id="GO:0005975">
    <property type="term" value="P:carbohydrate metabolic process"/>
    <property type="evidence" value="ECO:0007669"/>
    <property type="project" value="InterPro"/>
</dbReference>
<keyword evidence="7" id="KW-0255">Endonuclease</keyword>
<dbReference type="InterPro" id="IPR002772">
    <property type="entry name" value="Glyco_hydro_3_C"/>
</dbReference>
<evidence type="ECO:0000259" key="15">
    <source>
        <dbReference type="PROSITE" id="PS50013"/>
    </source>
</evidence>
<proteinExistence type="inferred from homology"/>
<feature type="domain" description="Chromo" evidence="15">
    <location>
        <begin position="1764"/>
        <end position="1819"/>
    </location>
</feature>
<evidence type="ECO:0000256" key="11">
    <source>
        <dbReference type="ARBA" id="ARBA00023277"/>
    </source>
</evidence>
<feature type="coiled-coil region" evidence="13">
    <location>
        <begin position="375"/>
        <end position="402"/>
    </location>
</feature>
<evidence type="ECO:0000313" key="17">
    <source>
        <dbReference type="EMBL" id="KAJ6437610.1"/>
    </source>
</evidence>
<feature type="compositionally biased region" description="Basic and acidic residues" evidence="14">
    <location>
        <begin position="1453"/>
        <end position="1474"/>
    </location>
</feature>
<evidence type="ECO:0000256" key="7">
    <source>
        <dbReference type="ARBA" id="ARBA00022759"/>
    </source>
</evidence>
<comment type="subunit">
    <text evidence="3">Component of the NuA4 histone acetyltransferase complex.</text>
</comment>
<feature type="region of interest" description="Disordered" evidence="14">
    <location>
        <begin position="742"/>
        <end position="836"/>
    </location>
</feature>
<dbReference type="GO" id="GO:0004519">
    <property type="term" value="F:endonuclease activity"/>
    <property type="evidence" value="ECO:0007669"/>
    <property type="project" value="UniProtKB-KW"/>
</dbReference>
<dbReference type="GO" id="GO:0005739">
    <property type="term" value="C:mitochondrion"/>
    <property type="evidence" value="ECO:0007669"/>
    <property type="project" value="UniProtKB-SubCell"/>
</dbReference>
<keyword evidence="11" id="KW-0119">Carbohydrate metabolism</keyword>
<feature type="region of interest" description="Disordered" evidence="14">
    <location>
        <begin position="853"/>
        <end position="885"/>
    </location>
</feature>
<evidence type="ECO:0000256" key="3">
    <source>
        <dbReference type="ARBA" id="ARBA00011353"/>
    </source>
</evidence>
<dbReference type="Pfam" id="PF17917">
    <property type="entry name" value="RT_RNaseH"/>
    <property type="match status" value="1"/>
</dbReference>
<keyword evidence="6" id="KW-0540">Nuclease</keyword>
<dbReference type="GO" id="GO:0003964">
    <property type="term" value="F:RNA-directed DNA polymerase activity"/>
    <property type="evidence" value="ECO:0007669"/>
    <property type="project" value="UniProtKB-KW"/>
</dbReference>
<dbReference type="PROSITE" id="PS50013">
    <property type="entry name" value="CHROMO_2"/>
    <property type="match status" value="1"/>
</dbReference>
<dbReference type="SMART" id="SM01217">
    <property type="entry name" value="Fn3_like"/>
    <property type="match status" value="1"/>
</dbReference>
<evidence type="ECO:0000256" key="5">
    <source>
        <dbReference type="ARBA" id="ARBA00022695"/>
    </source>
</evidence>
<feature type="region of interest" description="Disordered" evidence="14">
    <location>
        <begin position="1453"/>
        <end position="1475"/>
    </location>
</feature>
<sequence>MPVYQGGGSGAAEAPQLVTPLDAIMKAGTVVANSTSNDPSNGAMAANAAATAVVFLSSYSAEEFDGGDRSNLNPDRSGNELVEAVNNTGKPTIVVIHSVGPLILEPILALRNVVAIIWAGLLGQESGNALVDVLYGDSTPSGKLPYTIAMKEADYGTAITNEASDDFREGLYIDYRHFDKEGLEPRYAFGYGLSYTTFDYADLTAFLIEEPATNTLAPGGNTSLYDTIANVSVTIKNTGNRVGAEVAQLYVGLPPSVPDTPAKQLRGFRKRSFQPGEHGTVTFELRRKDLSYWNVTSQEWVMPSGVFNISETDTPAWKASLLEGITAFPHVYTIVTCADTTHDLSPVFEADKDAYYARQVQEYCEHIQSSLHAKASIFHEEVQTLRDENRDLKKEVATLNKTRDHPTFNATEKDIEKRQEEYVGWRSKAMRNLAVDKTIYNTEFRRLQYIGSMLDGGAYTLVRQSLDAITMNPDDTELWEWKTADDLIEFLNGQYETIDLDRTASRNFDNYFMTNKPFENFIAEFNKLATLAGKTDKQKVEALQLKVSNEVIDEVMHRSGKPGNDDWPGWKKLCQDVYNDLEQSKHIRKMRSRREPGHRTAPENPRPNIPAAPAAPTADAGEPMQFSTSSTSEARRRERQERGLCYYCGGTHRIRDCQEKMNNDAKYSVRNNTPRSDAARARGHGRGSYYSPRPSSQVPNATHQPQPQYRQLQGFPPAQQYYAQPPYLSPTFNRLHSMDQGFIEPHDIAPPTEFQPSRQRDQASVGDTEDEGCGSGDSIRTASSYRLPSVEDSNDEEPHPEGRVELDIPQTLTPGQDHFRTFRPSHFPPEPETRARMIPNRPQLKPAPVTLKAGSRRPVHQEHHAPPMPQLSVPIPPTPKGARPPDPYDRPDLSDIKMLAAANFLQFCKGGATQCMKITWPELDAIQTETPLIKLPDLPESVFQDILEKRGDHAAVSQLFPSAFQEFLDDCYSQEHLRRVTDADVDKFLKGKPDLSHEDIKARLPEWLQDKMTGFLPHLANELPPRRSWDHTIELIPGKEPPYQKNRPLSPRELLVVRKWLDDNLTKGFIRESRARCAAPLLLAAKPGGGVRICQDYRGLNSVTIKNRYPLPLIRETLDALCHAKYYTKLDVIAAFNKLRIAEGHEWKTAFITRFGLFESLVMPFGLCNAPASFQHYINHTLYDQLDKICTAYLDDVLVYSQTRKEHRQHVREVIDRLIEAGLQIDINKCEFETTKTKYLGLIIASDGIQMDPDKVATVTGWEKPANVRELQRFLGFANFYRRFIRDFSSICRPLNDLLRKESAWCWAERQQHAFMQLKTAFTTGPALAFFDYNRKTVLETDASDWASGGVLSQYDDDGSLRPVAYFSSKHSAAECNYEIYDKELLAIIKALEEWRPELQGNASEFEIMTDHKNLEYFTTTKVLNQRQVRWSEFLSQFNFRIIYRPGSKAVRPDALSRRSQDVPSKSDVDDDRLKQRRKTLLPRDRFDPSALADLLSDIDDTTPMAAAPATTLTPDLERPIDDIIDQAYNNSDLAQTMLTALQDPNVKQQYLRAFMSFHQNDWVDWLPLAEFAANNATSDTTSVSPFFANYGFHPRLGIEPADPCPPNLSMAQRRGFYKANIVAERFERILDQLRALAHQSINRYERNANESRTESPIYHVGQEVWLSTKYLKTNRPMKKGDDKWTGPYKILSVYPRACRLELPDRIRIFPVFHNSLLRPVSTDEDGNRMGLPGQGEINENESRNIRGRILERDDETEEVVEKWLFDSILDCRNKDGLQYLVKWKHHAPSWQPASDLKGQDDTLLEFHREHPDKPGPPTWVKKPPAQPRRSLRLRRVPLPTAKGVSFAATQLVKQIGIAWSTPRRPQDLKVQVLQFNQLDDDVPTKRLLFRKITKGFDEKDGLLAKAQLQIQALETQLASVKPKKRKRVETSPNSRFADIEAVRRAQAEVNAAENEDPDGTEDELSEIGDDCIVVGVGRQ</sequence>
<dbReference type="Gene3D" id="3.30.70.270">
    <property type="match status" value="2"/>
</dbReference>
<evidence type="ECO:0000256" key="10">
    <source>
        <dbReference type="ARBA" id="ARBA00023128"/>
    </source>
</evidence>
<evidence type="ECO:0000313" key="18">
    <source>
        <dbReference type="Proteomes" id="UP001163105"/>
    </source>
</evidence>
<dbReference type="InterPro" id="IPR026891">
    <property type="entry name" value="Fn3-like"/>
</dbReference>
<name>A0AB34FGZ3_9HYPO</name>
<dbReference type="InterPro" id="IPR041373">
    <property type="entry name" value="RT_RNaseH"/>
</dbReference>
<feature type="compositionally biased region" description="Polar residues" evidence="14">
    <location>
        <begin position="693"/>
        <end position="711"/>
    </location>
</feature>
<dbReference type="Proteomes" id="UP001163105">
    <property type="component" value="Unassembled WGS sequence"/>
</dbReference>
<feature type="compositionally biased region" description="Basic and acidic residues" evidence="14">
    <location>
        <begin position="796"/>
        <end position="806"/>
    </location>
</feature>
<dbReference type="InterPro" id="IPR013783">
    <property type="entry name" value="Ig-like_fold"/>
</dbReference>
<dbReference type="FunFam" id="3.30.70.270:FF:000063">
    <property type="entry name" value="Zinc knuckle domaincontaining protein"/>
    <property type="match status" value="1"/>
</dbReference>
<dbReference type="InterPro" id="IPR000477">
    <property type="entry name" value="RT_dom"/>
</dbReference>
<dbReference type="InterPro" id="IPR050951">
    <property type="entry name" value="Retrovirus_Pol_polyprotein"/>
</dbReference>
<dbReference type="EMBL" id="JAQHRD010000011">
    <property type="protein sequence ID" value="KAJ6437610.1"/>
    <property type="molecule type" value="Genomic_DNA"/>
</dbReference>
<dbReference type="Gene3D" id="3.10.10.10">
    <property type="entry name" value="HIV Type 1 Reverse Transcriptase, subunit A, domain 1"/>
    <property type="match status" value="1"/>
</dbReference>
<dbReference type="InterPro" id="IPR043128">
    <property type="entry name" value="Rev_trsase/Diguanyl_cyclase"/>
</dbReference>
<keyword evidence="13" id="KW-0175">Coiled coil</keyword>
<dbReference type="Gene3D" id="2.60.40.10">
    <property type="entry name" value="Immunoglobulins"/>
    <property type="match status" value="1"/>
</dbReference>
<feature type="compositionally biased region" description="Pro residues" evidence="14">
    <location>
        <begin position="866"/>
        <end position="885"/>
    </location>
</feature>
<dbReference type="InterPro" id="IPR036881">
    <property type="entry name" value="Glyco_hydro_3_C_sf"/>
</dbReference>
<dbReference type="SUPFAM" id="SSF56672">
    <property type="entry name" value="DNA/RNA polymerases"/>
    <property type="match status" value="1"/>
</dbReference>
<evidence type="ECO:0000256" key="8">
    <source>
        <dbReference type="ARBA" id="ARBA00022801"/>
    </source>
</evidence>
<keyword evidence="8" id="KW-0378">Hydrolase</keyword>
<evidence type="ECO:0000256" key="2">
    <source>
        <dbReference type="ARBA" id="ARBA00005336"/>
    </source>
</evidence>
<dbReference type="GO" id="GO:0004553">
    <property type="term" value="F:hydrolase activity, hydrolyzing O-glycosyl compounds"/>
    <property type="evidence" value="ECO:0007669"/>
    <property type="project" value="InterPro"/>
</dbReference>
<dbReference type="PROSITE" id="PS50878">
    <property type="entry name" value="RT_POL"/>
    <property type="match status" value="1"/>
</dbReference>
<reference evidence="17" key="1">
    <citation type="submission" date="2023-01" db="EMBL/GenBank/DDBJ databases">
        <title>The growth and conidiation of Purpureocillium lavendulum are regulated by nitrogen source and histone H3K14 acetylation.</title>
        <authorList>
            <person name="Tang P."/>
            <person name="Han J."/>
            <person name="Zhang C."/>
            <person name="Tang P."/>
            <person name="Qi F."/>
            <person name="Zhang K."/>
            <person name="Liang L."/>
        </authorList>
    </citation>
    <scope>NUCLEOTIDE SEQUENCE</scope>
    <source>
        <strain evidence="17">YMF1.00683</strain>
    </source>
</reference>
<dbReference type="CDD" id="cd00024">
    <property type="entry name" value="CD_CSD"/>
    <property type="match status" value="1"/>
</dbReference>
<dbReference type="CDD" id="cd01647">
    <property type="entry name" value="RT_LTR"/>
    <property type="match status" value="1"/>
</dbReference>
<dbReference type="Pfam" id="PF01915">
    <property type="entry name" value="Glyco_hydro_3_C"/>
    <property type="match status" value="1"/>
</dbReference>
<evidence type="ECO:0000256" key="13">
    <source>
        <dbReference type="SAM" id="Coils"/>
    </source>
</evidence>
<dbReference type="CDD" id="cd09274">
    <property type="entry name" value="RNase_HI_RT_Ty3"/>
    <property type="match status" value="1"/>
</dbReference>
<evidence type="ECO:0000256" key="4">
    <source>
        <dbReference type="ARBA" id="ARBA00022679"/>
    </source>
</evidence>
<evidence type="ECO:0000256" key="14">
    <source>
        <dbReference type="SAM" id="MobiDB-lite"/>
    </source>
</evidence>
<evidence type="ECO:0000256" key="1">
    <source>
        <dbReference type="ARBA" id="ARBA00004173"/>
    </source>
</evidence>
<comment type="caution">
    <text evidence="17">The sequence shown here is derived from an EMBL/GenBank/DDBJ whole genome shotgun (WGS) entry which is preliminary data.</text>
</comment>
<evidence type="ECO:0000256" key="6">
    <source>
        <dbReference type="ARBA" id="ARBA00022722"/>
    </source>
</evidence>
<feature type="domain" description="Reverse transcriptase" evidence="16">
    <location>
        <begin position="1065"/>
        <end position="1244"/>
    </location>
</feature>
<dbReference type="SUPFAM" id="SSF54160">
    <property type="entry name" value="Chromo domain-like"/>
    <property type="match status" value="1"/>
</dbReference>
<dbReference type="Pfam" id="PF00078">
    <property type="entry name" value="RVT_1"/>
    <property type="match status" value="1"/>
</dbReference>
<dbReference type="InterPro" id="IPR043502">
    <property type="entry name" value="DNA/RNA_pol_sf"/>
</dbReference>
<dbReference type="InterPro" id="IPR036397">
    <property type="entry name" value="RNaseH_sf"/>
</dbReference>
<dbReference type="Gene3D" id="3.40.50.1700">
    <property type="entry name" value="Glycoside hydrolase family 3 C-terminal domain"/>
    <property type="match status" value="1"/>
</dbReference>
<dbReference type="GO" id="GO:0003676">
    <property type="term" value="F:nucleic acid binding"/>
    <property type="evidence" value="ECO:0007669"/>
    <property type="project" value="InterPro"/>
</dbReference>
<comment type="similarity">
    <text evidence="2">Belongs to the glycosyl hydrolase 3 family.</text>
</comment>
<evidence type="ECO:0000259" key="16">
    <source>
        <dbReference type="PROSITE" id="PS50878"/>
    </source>
</evidence>
<dbReference type="Gene3D" id="2.40.50.40">
    <property type="match status" value="1"/>
</dbReference>
<organism evidence="17 18">
    <name type="scientific">Purpureocillium lavendulum</name>
    <dbReference type="NCBI Taxonomy" id="1247861"/>
    <lineage>
        <taxon>Eukaryota</taxon>
        <taxon>Fungi</taxon>
        <taxon>Dikarya</taxon>
        <taxon>Ascomycota</taxon>
        <taxon>Pezizomycotina</taxon>
        <taxon>Sordariomycetes</taxon>
        <taxon>Hypocreomycetidae</taxon>
        <taxon>Hypocreales</taxon>
        <taxon>Ophiocordycipitaceae</taxon>
        <taxon>Purpureocillium</taxon>
    </lineage>
</organism>
<dbReference type="PANTHER" id="PTHR37984:SF5">
    <property type="entry name" value="PROTEIN NYNRIN-LIKE"/>
    <property type="match status" value="1"/>
</dbReference>
<dbReference type="SUPFAM" id="SSF52279">
    <property type="entry name" value="Beta-D-glucan exohydrolase, C-terminal domain"/>
    <property type="match status" value="1"/>
</dbReference>
<comment type="subcellular location">
    <subcellularLocation>
        <location evidence="1">Mitochondrion</location>
    </subcellularLocation>
</comment>
<keyword evidence="9 17" id="KW-0695">RNA-directed DNA polymerase</keyword>
<protein>
    <submittedName>
        <fullName evidence="17">Reverse transcriptase</fullName>
    </submittedName>
</protein>
<dbReference type="Gene3D" id="3.30.420.10">
    <property type="entry name" value="Ribonuclease H-like superfamily/Ribonuclease H"/>
    <property type="match status" value="1"/>
</dbReference>
<dbReference type="Pfam" id="PF14310">
    <property type="entry name" value="Fn3-like"/>
    <property type="match status" value="1"/>
</dbReference>
<evidence type="ECO:0000256" key="9">
    <source>
        <dbReference type="ARBA" id="ARBA00022918"/>
    </source>
</evidence>
<dbReference type="InterPro" id="IPR000953">
    <property type="entry name" value="Chromo/chromo_shadow_dom"/>
</dbReference>
<dbReference type="PANTHER" id="PTHR37984">
    <property type="entry name" value="PROTEIN CBG26694"/>
    <property type="match status" value="1"/>
</dbReference>
<keyword evidence="18" id="KW-1185">Reference proteome</keyword>
<dbReference type="InterPro" id="IPR016197">
    <property type="entry name" value="Chromo-like_dom_sf"/>
</dbReference>